<dbReference type="Proteomes" id="UP000321638">
    <property type="component" value="Unassembled WGS sequence"/>
</dbReference>
<proteinExistence type="predicted"/>
<dbReference type="EMBL" id="VDUZ01000003">
    <property type="protein sequence ID" value="TXL81662.1"/>
    <property type="molecule type" value="Genomic_DNA"/>
</dbReference>
<evidence type="ECO:0000313" key="1">
    <source>
        <dbReference type="EMBL" id="TXL81662.1"/>
    </source>
</evidence>
<dbReference type="OrthoDB" id="5393896at2"/>
<organism evidence="1 2">
    <name type="scientific">Vineibacter terrae</name>
    <dbReference type="NCBI Taxonomy" id="2586908"/>
    <lineage>
        <taxon>Bacteria</taxon>
        <taxon>Pseudomonadati</taxon>
        <taxon>Pseudomonadota</taxon>
        <taxon>Alphaproteobacteria</taxon>
        <taxon>Hyphomicrobiales</taxon>
        <taxon>Vineibacter</taxon>
    </lineage>
</organism>
<comment type="caution">
    <text evidence="1">The sequence shown here is derived from an EMBL/GenBank/DDBJ whole genome shotgun (WGS) entry which is preliminary data.</text>
</comment>
<sequence>MATSFPKPPGPQGRRPPTIMHSAGIAVQIGTVPPVITRQGRFKWPVRFRLASAAPQDGWIIQKITATTCTFVQRKEDEVEGRFEVWDGQQWLPRLDPAVQYWEAWQVRKDTDVVDHGNRLTDYDDEYEQEGTANSRGLVKVEGWAKFYLGNLPGNFLRPHPRTRALALMSTDMRPVFWSETGATKHDLMIRWSPDGATCITYSPGKGGPYKA</sequence>
<protein>
    <submittedName>
        <fullName evidence="1">Uncharacterized protein</fullName>
    </submittedName>
</protein>
<evidence type="ECO:0000313" key="2">
    <source>
        <dbReference type="Proteomes" id="UP000321638"/>
    </source>
</evidence>
<keyword evidence="2" id="KW-1185">Reference proteome</keyword>
<accession>A0A5C8PTH6</accession>
<dbReference type="AlphaFoldDB" id="A0A5C8PTH6"/>
<gene>
    <name evidence="1" type="ORF">FHP25_03795</name>
</gene>
<reference evidence="1 2" key="1">
    <citation type="submission" date="2019-06" db="EMBL/GenBank/DDBJ databases">
        <title>New taxonomy in bacterial strain CC-CFT640, isolated from vineyard.</title>
        <authorList>
            <person name="Lin S.-Y."/>
            <person name="Tsai C.-F."/>
            <person name="Young C.-C."/>
        </authorList>
    </citation>
    <scope>NUCLEOTIDE SEQUENCE [LARGE SCALE GENOMIC DNA]</scope>
    <source>
        <strain evidence="1 2">CC-CFT640</strain>
    </source>
</reference>
<name>A0A5C8PTH6_9HYPH</name>
<dbReference type="RefSeq" id="WP_147845570.1">
    <property type="nucleotide sequence ID" value="NZ_VDUZ01000003.1"/>
</dbReference>